<dbReference type="CDD" id="cd11607">
    <property type="entry name" value="DENR_C"/>
    <property type="match status" value="1"/>
</dbReference>
<dbReference type="GO" id="GO:0002188">
    <property type="term" value="P:translation reinitiation"/>
    <property type="evidence" value="ECO:0007669"/>
    <property type="project" value="TreeGrafter"/>
</dbReference>
<dbReference type="SUPFAM" id="SSF55159">
    <property type="entry name" value="eIF1-like"/>
    <property type="match status" value="1"/>
</dbReference>
<dbReference type="InterPro" id="IPR036877">
    <property type="entry name" value="SUI1_dom_sf"/>
</dbReference>
<keyword evidence="5" id="KW-1185">Reference proteome</keyword>
<accession>A0A0K0G1V3</accession>
<dbReference type="FunFam" id="3.30.780.10:FF:000004">
    <property type="entry name" value="density-regulated protein-like"/>
    <property type="match status" value="1"/>
</dbReference>
<dbReference type="GO" id="GO:0001731">
    <property type="term" value="P:formation of translation preinitiation complex"/>
    <property type="evidence" value="ECO:0007669"/>
    <property type="project" value="TreeGrafter"/>
</dbReference>
<evidence type="ECO:0000313" key="6">
    <source>
        <dbReference type="WBParaSite" id="SVE_1869600.1"/>
    </source>
</evidence>
<dbReference type="Pfam" id="PF21023">
    <property type="entry name" value="DENR_N"/>
    <property type="match status" value="1"/>
</dbReference>
<dbReference type="Proteomes" id="UP000035680">
    <property type="component" value="Unassembled WGS sequence"/>
</dbReference>
<reference evidence="6" key="2">
    <citation type="submission" date="2015-08" db="UniProtKB">
        <authorList>
            <consortium name="WormBaseParasite"/>
        </authorList>
    </citation>
    <scope>IDENTIFICATION</scope>
</reference>
<dbReference type="PANTHER" id="PTHR12789:SF0">
    <property type="entry name" value="DENSITY-REGULATED PROTEIN"/>
    <property type="match status" value="1"/>
</dbReference>
<evidence type="ECO:0000256" key="1">
    <source>
        <dbReference type="ARBA" id="ARBA00007514"/>
    </source>
</evidence>
<dbReference type="GO" id="GO:0003729">
    <property type="term" value="F:mRNA binding"/>
    <property type="evidence" value="ECO:0007669"/>
    <property type="project" value="TreeGrafter"/>
</dbReference>
<dbReference type="Gene3D" id="3.30.780.10">
    <property type="entry name" value="SUI1-like domain"/>
    <property type="match status" value="1"/>
</dbReference>
<dbReference type="InterPro" id="IPR001950">
    <property type="entry name" value="SUI1"/>
</dbReference>
<dbReference type="AlphaFoldDB" id="A0A0K0G1V3"/>
<dbReference type="STRING" id="75913.A0A0K0G1V3"/>
<dbReference type="InterPro" id="IPR050318">
    <property type="entry name" value="DENR/SUI1_TIF"/>
</dbReference>
<dbReference type="WBParaSite" id="SVE_1869600.1">
    <property type="protein sequence ID" value="SVE_1869600.1"/>
    <property type="gene ID" value="SVE_1869600"/>
</dbReference>
<proteinExistence type="inferred from homology"/>
<feature type="region of interest" description="Disordered" evidence="3">
    <location>
        <begin position="55"/>
        <end position="74"/>
    </location>
</feature>
<evidence type="ECO:0000256" key="2">
    <source>
        <dbReference type="ARBA" id="ARBA00071856"/>
    </source>
</evidence>
<dbReference type="PANTHER" id="PTHR12789">
    <property type="entry name" value="DENSITY-REGULATED PROTEIN HOMOLOG"/>
    <property type="match status" value="1"/>
</dbReference>
<dbReference type="InterPro" id="IPR048517">
    <property type="entry name" value="DENR_N"/>
</dbReference>
<dbReference type="PROSITE" id="PS50296">
    <property type="entry name" value="SUI1"/>
    <property type="match status" value="1"/>
</dbReference>
<evidence type="ECO:0000259" key="4">
    <source>
        <dbReference type="PROSITE" id="PS50296"/>
    </source>
</evidence>
<sequence>MADVEENKPTYPLKVSYCPICTMPFEYCEYSNKVCSSRPTQEVVEGVDGMVITDNDVPEESKHQKRGGKGTKGKVVVDEPKTITLQKASRGKNKYTTIVKNLSTHKVDLKAAAKFFSSKFACGSSVTGPDEIVIQGDVTDELFDVIPAKWSHITDDDIEDIGDAKK</sequence>
<reference evidence="5" key="1">
    <citation type="submission" date="2014-07" db="EMBL/GenBank/DDBJ databases">
        <authorList>
            <person name="Martin A.A"/>
            <person name="De Silva N."/>
        </authorList>
    </citation>
    <scope>NUCLEOTIDE SEQUENCE</scope>
</reference>
<protein>
    <recommendedName>
        <fullName evidence="2">Density-regulated protein homolog</fullName>
    </recommendedName>
</protein>
<feature type="compositionally biased region" description="Basic residues" evidence="3">
    <location>
        <begin position="63"/>
        <end position="72"/>
    </location>
</feature>
<comment type="similarity">
    <text evidence="1">Belongs to the DENR family.</text>
</comment>
<dbReference type="Pfam" id="PF01253">
    <property type="entry name" value="SUI1"/>
    <property type="match status" value="1"/>
</dbReference>
<evidence type="ECO:0000313" key="5">
    <source>
        <dbReference type="Proteomes" id="UP000035680"/>
    </source>
</evidence>
<dbReference type="InterPro" id="IPR046447">
    <property type="entry name" value="DENR_C"/>
</dbReference>
<evidence type="ECO:0000256" key="3">
    <source>
        <dbReference type="SAM" id="MobiDB-lite"/>
    </source>
</evidence>
<feature type="domain" description="SUI1" evidence="4">
    <location>
        <begin position="83"/>
        <end position="150"/>
    </location>
</feature>
<organism evidence="5 6">
    <name type="scientific">Strongyloides venezuelensis</name>
    <name type="common">Threadworm</name>
    <dbReference type="NCBI Taxonomy" id="75913"/>
    <lineage>
        <taxon>Eukaryota</taxon>
        <taxon>Metazoa</taxon>
        <taxon>Ecdysozoa</taxon>
        <taxon>Nematoda</taxon>
        <taxon>Chromadorea</taxon>
        <taxon>Rhabditida</taxon>
        <taxon>Tylenchina</taxon>
        <taxon>Panagrolaimomorpha</taxon>
        <taxon>Strongyloidoidea</taxon>
        <taxon>Strongyloididae</taxon>
        <taxon>Strongyloides</taxon>
    </lineage>
</organism>
<name>A0A0K0G1V3_STRVS</name>
<dbReference type="GO" id="GO:0003743">
    <property type="term" value="F:translation initiation factor activity"/>
    <property type="evidence" value="ECO:0007669"/>
    <property type="project" value="InterPro"/>
</dbReference>